<dbReference type="GO" id="GO:0005739">
    <property type="term" value="C:mitochondrion"/>
    <property type="evidence" value="ECO:0007669"/>
    <property type="project" value="TreeGrafter"/>
</dbReference>
<proteinExistence type="predicted"/>
<dbReference type="Gene3D" id="2.120.10.80">
    <property type="entry name" value="Kelch-type beta propeller"/>
    <property type="match status" value="1"/>
</dbReference>
<dbReference type="PANTHER" id="PTHR43503">
    <property type="entry name" value="MCG48959-RELATED"/>
    <property type="match status" value="1"/>
</dbReference>
<dbReference type="InterPro" id="IPR011333">
    <property type="entry name" value="SKP1/BTB/POZ_sf"/>
</dbReference>
<dbReference type="EMBL" id="JACAZE010000011">
    <property type="protein sequence ID" value="KAF7304323.1"/>
    <property type="molecule type" value="Genomic_DNA"/>
</dbReference>
<dbReference type="Proteomes" id="UP000613580">
    <property type="component" value="Unassembled WGS sequence"/>
</dbReference>
<dbReference type="Pfam" id="PF24681">
    <property type="entry name" value="Kelch_KLHDC2_KLHL20_DRC7"/>
    <property type="match status" value="1"/>
</dbReference>
<keyword evidence="5" id="KW-1185">Reference proteome</keyword>
<dbReference type="GO" id="GO:0045454">
    <property type="term" value="P:cell redox homeostasis"/>
    <property type="evidence" value="ECO:0007669"/>
    <property type="project" value="TreeGrafter"/>
</dbReference>
<dbReference type="GO" id="GO:0005829">
    <property type="term" value="C:cytosol"/>
    <property type="evidence" value="ECO:0007669"/>
    <property type="project" value="TreeGrafter"/>
</dbReference>
<accession>A0A8H6W7B2</accession>
<dbReference type="InterPro" id="IPR006652">
    <property type="entry name" value="Kelch_1"/>
</dbReference>
<dbReference type="OrthoDB" id="10001928at2759"/>
<feature type="compositionally biased region" description="Low complexity" evidence="3">
    <location>
        <begin position="782"/>
        <end position="798"/>
    </location>
</feature>
<dbReference type="AlphaFoldDB" id="A0A8H6W7B2"/>
<evidence type="ECO:0000313" key="4">
    <source>
        <dbReference type="EMBL" id="KAF7304323.1"/>
    </source>
</evidence>
<feature type="compositionally biased region" description="Polar residues" evidence="3">
    <location>
        <begin position="799"/>
        <end position="808"/>
    </location>
</feature>
<evidence type="ECO:0000256" key="3">
    <source>
        <dbReference type="SAM" id="MobiDB-lite"/>
    </source>
</evidence>
<evidence type="ECO:0000313" key="5">
    <source>
        <dbReference type="Proteomes" id="UP000613580"/>
    </source>
</evidence>
<dbReference type="SUPFAM" id="SSF117281">
    <property type="entry name" value="Kelch motif"/>
    <property type="match status" value="1"/>
</dbReference>
<dbReference type="PRINTS" id="PR01217">
    <property type="entry name" value="PRICHEXTENSN"/>
</dbReference>
<dbReference type="Pfam" id="PF01344">
    <property type="entry name" value="Kelch_1"/>
    <property type="match status" value="1"/>
</dbReference>
<evidence type="ECO:0000256" key="2">
    <source>
        <dbReference type="ARBA" id="ARBA00022737"/>
    </source>
</evidence>
<evidence type="ECO:0000256" key="1">
    <source>
        <dbReference type="ARBA" id="ARBA00022441"/>
    </source>
</evidence>
<protein>
    <recommendedName>
        <fullName evidence="6">BTB domain-containing protein</fullName>
    </recommendedName>
</protein>
<feature type="compositionally biased region" description="Polar residues" evidence="3">
    <location>
        <begin position="611"/>
        <end position="633"/>
    </location>
</feature>
<feature type="compositionally biased region" description="Polar residues" evidence="3">
    <location>
        <begin position="840"/>
        <end position="852"/>
    </location>
</feature>
<feature type="compositionally biased region" description="Low complexity" evidence="3">
    <location>
        <begin position="868"/>
        <end position="888"/>
    </location>
</feature>
<feature type="compositionally biased region" description="Low complexity" evidence="3">
    <location>
        <begin position="716"/>
        <end position="725"/>
    </location>
</feature>
<comment type="caution">
    <text evidence="4">The sequence shown here is derived from an EMBL/GenBank/DDBJ whole genome shotgun (WGS) entry which is preliminary data.</text>
</comment>
<organism evidence="4 5">
    <name type="scientific">Mycena chlorophos</name>
    <name type="common">Agaric fungus</name>
    <name type="synonym">Agaricus chlorophos</name>
    <dbReference type="NCBI Taxonomy" id="658473"/>
    <lineage>
        <taxon>Eukaryota</taxon>
        <taxon>Fungi</taxon>
        <taxon>Dikarya</taxon>
        <taxon>Basidiomycota</taxon>
        <taxon>Agaricomycotina</taxon>
        <taxon>Agaricomycetes</taxon>
        <taxon>Agaricomycetidae</taxon>
        <taxon>Agaricales</taxon>
        <taxon>Marasmiineae</taxon>
        <taxon>Mycenaceae</taxon>
        <taxon>Mycena</taxon>
    </lineage>
</organism>
<dbReference type="InterPro" id="IPR015915">
    <property type="entry name" value="Kelch-typ_b-propeller"/>
</dbReference>
<gene>
    <name evidence="4" type="ORF">HMN09_00834100</name>
</gene>
<evidence type="ECO:0008006" key="6">
    <source>
        <dbReference type="Google" id="ProtNLM"/>
    </source>
</evidence>
<dbReference type="PANTHER" id="PTHR43503:SF2">
    <property type="entry name" value="NEGATIVE REGULATOR OF SPORULATION MDS3-RELATED"/>
    <property type="match status" value="1"/>
</dbReference>
<dbReference type="Gene3D" id="3.30.710.10">
    <property type="entry name" value="Potassium Channel Kv1.1, Chain A"/>
    <property type="match status" value="1"/>
</dbReference>
<reference evidence="4" key="1">
    <citation type="submission" date="2020-05" db="EMBL/GenBank/DDBJ databases">
        <title>Mycena genomes resolve the evolution of fungal bioluminescence.</title>
        <authorList>
            <person name="Tsai I.J."/>
        </authorList>
    </citation>
    <scope>NUCLEOTIDE SEQUENCE</scope>
    <source>
        <strain evidence="4">110903Hualien_Pintung</strain>
    </source>
</reference>
<sequence>MSTSSRSTAGMVVNLRDSIGDVPPPLIGASTTMFGSKIILFGGCTPTSHTVVADLYILDVELCKWEKVPTPSDASSVLKGRCFHTADIWQNHLVVFGGLAVMASNSSGNQSTSKSKNPSPRAQRLQDLGDVRLFDLSTFQWLPPNPIAASTTGASGPAVPSPPARHNHISCISRNHLIVFGGVDGWGEPLSDICVFDLENRAWVHAQHYPSESPRLDVDRAFCATSRWRVSVPEWEHKSEFLVPLPYSEAVCPGEPAAVDVYLFNSSQSTIDVLDVSCKDNEINTASSRSTIGHRQPTASHKPTGVVLGTTLILAGNSPPPAIGRASSVFSIWTLDLTNRNNVWTHIDTGGLMGGGSWSHAHLWTPHNKFLVLGKPANTAVQSPLASPTYEIQPNHWRTVASIDLEALGIYQAPARSLDPVQQQRALAVLAQSRHADFVFACEDGREIPCARIVVAGRWGWLHEQLESLRNNPNGGSELTSGKHISITVSSTKCTIGASYPVVAALLQYFYALSLGTALQRAPAVLSHLLLIATEFRISYLQALVKHAMHLALSESTAAGVYEVAALCGCRSLQIRAFAMHTQRWMKAGRARSHSEGTRPRLTPLLVPRGSSESGAEQLVQSQKHARSASTVTKVRRLPSPQMTATAAPAPLSPVLLSPTFLKTPLSPLQPVVEFIPPVPRLPSPVVAKTELAIASPPKRAPTPTSTKSGLPTRKASPAPAVPAVPNRPKTPTPPSTVRGPTTNLNRPTTPGLRPPTPKRPKIPSPPSPDVGKPNQSKAAVSPTPTRLGRPTLPRSPGSESQLQANTKSQVQRARSRSQSSAGSSSGSNSGSRIPRAPSRQGTNGQRSRSTTPTYKPKRPAPVPPPLKTDVPPASTSPASPTPIASRTRSGQIAAILGPRLPMYRRATVSPITPRAAPL</sequence>
<feature type="compositionally biased region" description="Low complexity" evidence="3">
    <location>
        <begin position="809"/>
        <end position="833"/>
    </location>
</feature>
<feature type="region of interest" description="Disordered" evidence="3">
    <location>
        <begin position="693"/>
        <end position="900"/>
    </location>
</feature>
<name>A0A8H6W7B2_MYCCL</name>
<keyword evidence="2" id="KW-0677">Repeat</keyword>
<keyword evidence="1" id="KW-0880">Kelch repeat</keyword>
<feature type="region of interest" description="Disordered" evidence="3">
    <location>
        <begin position="589"/>
        <end position="647"/>
    </location>
</feature>